<dbReference type="EMBL" id="AZHB01000015">
    <property type="protein sequence ID" value="OAA59959.1"/>
    <property type="molecule type" value="Genomic_DNA"/>
</dbReference>
<keyword evidence="3" id="KW-1185">Reference proteome</keyword>
<keyword evidence="1" id="KW-0472">Membrane</keyword>
<name>A0A167SVA0_CORFA</name>
<evidence type="ECO:0000256" key="1">
    <source>
        <dbReference type="SAM" id="Phobius"/>
    </source>
</evidence>
<keyword evidence="1" id="KW-0812">Transmembrane</keyword>
<sequence>MLLFLVLFDALADAMPITTEDANSHRNPPESFRVMSRKLATGAVDLARRSVCEVDPDTGTTIDCPPVHSVLRAILAVLLLFVFLVLLHVWQAAKYNKIHAVFGAYVDDTQSSAKPDYILLEEPNSP</sequence>
<accession>A0A167SVA0</accession>
<feature type="transmembrane region" description="Helical" evidence="1">
    <location>
        <begin position="70"/>
        <end position="90"/>
    </location>
</feature>
<dbReference type="Proteomes" id="UP000076744">
    <property type="component" value="Unassembled WGS sequence"/>
</dbReference>
<dbReference type="GeneID" id="30022262"/>
<protein>
    <submittedName>
        <fullName evidence="2">Uncharacterized protein</fullName>
    </submittedName>
</protein>
<keyword evidence="1" id="KW-1133">Transmembrane helix</keyword>
<evidence type="ECO:0000313" key="3">
    <source>
        <dbReference type="Proteomes" id="UP000076744"/>
    </source>
</evidence>
<reference evidence="2 3" key="1">
    <citation type="journal article" date="2016" name="Genome Biol. Evol.">
        <title>Divergent and convergent evolution of fungal pathogenicity.</title>
        <authorList>
            <person name="Shang Y."/>
            <person name="Xiao G."/>
            <person name="Zheng P."/>
            <person name="Cen K."/>
            <person name="Zhan S."/>
            <person name="Wang C."/>
        </authorList>
    </citation>
    <scope>NUCLEOTIDE SEQUENCE [LARGE SCALE GENOMIC DNA]</scope>
    <source>
        <strain evidence="2 3">ARSEF 2679</strain>
    </source>
</reference>
<organism evidence="2 3">
    <name type="scientific">Cordyceps fumosorosea (strain ARSEF 2679)</name>
    <name type="common">Isaria fumosorosea</name>
    <dbReference type="NCBI Taxonomy" id="1081104"/>
    <lineage>
        <taxon>Eukaryota</taxon>
        <taxon>Fungi</taxon>
        <taxon>Dikarya</taxon>
        <taxon>Ascomycota</taxon>
        <taxon>Pezizomycotina</taxon>
        <taxon>Sordariomycetes</taxon>
        <taxon>Hypocreomycetidae</taxon>
        <taxon>Hypocreales</taxon>
        <taxon>Cordycipitaceae</taxon>
        <taxon>Cordyceps</taxon>
    </lineage>
</organism>
<dbReference type="AlphaFoldDB" id="A0A167SVA0"/>
<evidence type="ECO:0000313" key="2">
    <source>
        <dbReference type="EMBL" id="OAA59959.1"/>
    </source>
</evidence>
<gene>
    <name evidence="2" type="ORF">ISF_05970</name>
</gene>
<dbReference type="OrthoDB" id="4870635at2759"/>
<dbReference type="RefSeq" id="XP_018703072.1">
    <property type="nucleotide sequence ID" value="XM_018849575.1"/>
</dbReference>
<proteinExistence type="predicted"/>
<comment type="caution">
    <text evidence="2">The sequence shown here is derived from an EMBL/GenBank/DDBJ whole genome shotgun (WGS) entry which is preliminary data.</text>
</comment>